<evidence type="ECO:0000313" key="2">
    <source>
        <dbReference type="EMBL" id="ARE60809.1"/>
    </source>
</evidence>
<accession>A0A1Z2XJN7</accession>
<feature type="domain" description="RNA polymerase sigma factor 70 region 4 type 2" evidence="1">
    <location>
        <begin position="23"/>
        <end position="72"/>
    </location>
</feature>
<proteinExistence type="predicted"/>
<dbReference type="AlphaFoldDB" id="A0A1V0QE25"/>
<dbReference type="STRING" id="1796646.A4V02_13745"/>
<dbReference type="KEGG" id="pary:A4V02_13745"/>
<dbReference type="Proteomes" id="UP000186351">
    <property type="component" value="Chromosome"/>
</dbReference>
<evidence type="ECO:0000313" key="3">
    <source>
        <dbReference type="Proteomes" id="UP000186351"/>
    </source>
</evidence>
<dbReference type="GeneID" id="96091041"/>
<gene>
    <name evidence="2" type="ORF">A4V02_13745</name>
</gene>
<dbReference type="InterPro" id="IPR036388">
    <property type="entry name" value="WH-like_DNA-bd_sf"/>
</dbReference>
<name>A0A1V0QE25_9BACT</name>
<dbReference type="InterPro" id="IPR013249">
    <property type="entry name" value="RNA_pol_sigma70_r4_t2"/>
</dbReference>
<evidence type="ECO:0000259" key="1">
    <source>
        <dbReference type="Pfam" id="PF08281"/>
    </source>
</evidence>
<dbReference type="Gene3D" id="1.10.10.10">
    <property type="entry name" value="Winged helix-like DNA-binding domain superfamily/Winged helix DNA-binding domain"/>
    <property type="match status" value="1"/>
</dbReference>
<dbReference type="InterPro" id="IPR013324">
    <property type="entry name" value="RNA_pol_sigma_r3/r4-like"/>
</dbReference>
<dbReference type="SUPFAM" id="SSF88659">
    <property type="entry name" value="Sigma3 and sigma4 domains of RNA polymerase sigma factors"/>
    <property type="match status" value="1"/>
</dbReference>
<dbReference type="GO" id="GO:0003677">
    <property type="term" value="F:DNA binding"/>
    <property type="evidence" value="ECO:0007669"/>
    <property type="project" value="InterPro"/>
</dbReference>
<dbReference type="OrthoDB" id="1493347at2"/>
<dbReference type="GO" id="GO:0016987">
    <property type="term" value="F:sigma factor activity"/>
    <property type="evidence" value="ECO:0007669"/>
    <property type="project" value="InterPro"/>
</dbReference>
<sequence length="94" mass="10812">MDYCNSIGREDTSTIEYAEFASRVEHIIDRLSPAQARVVRMSKLENLSNKEIAIRLGINEQSVKNHLSKGLKYVRYHISRMLIVISTVIMSCRL</sequence>
<organism evidence="2 3">
    <name type="scientific">Muribaculum intestinale</name>
    <dbReference type="NCBI Taxonomy" id="1796646"/>
    <lineage>
        <taxon>Bacteria</taxon>
        <taxon>Pseudomonadati</taxon>
        <taxon>Bacteroidota</taxon>
        <taxon>Bacteroidia</taxon>
        <taxon>Bacteroidales</taxon>
        <taxon>Muribaculaceae</taxon>
        <taxon>Muribaculum</taxon>
    </lineage>
</organism>
<dbReference type="GO" id="GO:0006352">
    <property type="term" value="P:DNA-templated transcription initiation"/>
    <property type="evidence" value="ECO:0007669"/>
    <property type="project" value="InterPro"/>
</dbReference>
<reference evidence="3" key="1">
    <citation type="submission" date="2016-04" db="EMBL/GenBank/DDBJ databases">
        <title>Complete Genome Sequences of Twelve Strains of a Stable Defined Moderately Diverse Mouse Microbiota 2 (sDMDMm2).</title>
        <authorList>
            <person name="Uchimura Y."/>
            <person name="Wyss M."/>
            <person name="Brugiroux S."/>
            <person name="Limenitakis J.P."/>
            <person name="Stecher B."/>
            <person name="McCoy K.D."/>
            <person name="Macpherson A.J."/>
        </authorList>
    </citation>
    <scope>NUCLEOTIDE SEQUENCE [LARGE SCALE GENOMIC DNA]</scope>
    <source>
        <strain evidence="3">YL27</strain>
    </source>
</reference>
<dbReference type="RefSeq" id="WP_084274005.1">
    <property type="nucleotide sequence ID" value="NZ_CAJTAP010000015.1"/>
</dbReference>
<dbReference type="EMBL" id="CP015402">
    <property type="protein sequence ID" value="ARE60809.1"/>
    <property type="molecule type" value="Genomic_DNA"/>
</dbReference>
<protein>
    <recommendedName>
        <fullName evidence="1">RNA polymerase sigma factor 70 region 4 type 2 domain-containing protein</fullName>
    </recommendedName>
</protein>
<dbReference type="Pfam" id="PF08281">
    <property type="entry name" value="Sigma70_r4_2"/>
    <property type="match status" value="1"/>
</dbReference>
<accession>A0A1V0QE25</accession>
<keyword evidence="3" id="KW-1185">Reference proteome</keyword>